<name>A0ABY9JIN7_9ACTN</name>
<gene>
    <name evidence="1" type="ORF">P8A20_23350</name>
</gene>
<sequence length="52" mass="6078">MSKRGEDEAVRALRDALRDGKLEYVVVKGEKNAGRYTGYQYRRFDITKRTLP</sequence>
<proteinExistence type="predicted"/>
<accession>A0ABY9JIN7</accession>
<reference evidence="1 2" key="1">
    <citation type="submission" date="2023-03" db="EMBL/GenBank/DDBJ databases">
        <title>Isolation and description of six Streptomyces strains from soil environments, able to metabolize different microbial glucans.</title>
        <authorList>
            <person name="Widen T."/>
            <person name="Larsbrink J."/>
        </authorList>
    </citation>
    <scope>NUCLEOTIDE SEQUENCE [LARGE SCALE GENOMIC DNA]</scope>
    <source>
        <strain evidence="1 2">Alt3</strain>
    </source>
</reference>
<keyword evidence="2" id="KW-1185">Reference proteome</keyword>
<dbReference type="RefSeq" id="WP_187282408.1">
    <property type="nucleotide sequence ID" value="NZ_CP120983.1"/>
</dbReference>
<evidence type="ECO:0000313" key="2">
    <source>
        <dbReference type="Proteomes" id="UP001224433"/>
    </source>
</evidence>
<dbReference type="Proteomes" id="UP001224433">
    <property type="component" value="Chromosome"/>
</dbReference>
<evidence type="ECO:0000313" key="1">
    <source>
        <dbReference type="EMBL" id="WLQ66328.1"/>
    </source>
</evidence>
<organism evidence="1 2">
    <name type="scientific">Streptomyces glycanivorans</name>
    <dbReference type="NCBI Taxonomy" id="3033808"/>
    <lineage>
        <taxon>Bacteria</taxon>
        <taxon>Bacillati</taxon>
        <taxon>Actinomycetota</taxon>
        <taxon>Actinomycetes</taxon>
        <taxon>Kitasatosporales</taxon>
        <taxon>Streptomycetaceae</taxon>
        <taxon>Streptomyces</taxon>
    </lineage>
</organism>
<protein>
    <submittedName>
        <fullName evidence="1">Uncharacterized protein</fullName>
    </submittedName>
</protein>
<dbReference type="EMBL" id="CP120983">
    <property type="protein sequence ID" value="WLQ66328.1"/>
    <property type="molecule type" value="Genomic_DNA"/>
</dbReference>